<dbReference type="InParanoid" id="A0A0C9ZN80"/>
<feature type="region of interest" description="Disordered" evidence="2">
    <location>
        <begin position="261"/>
        <end position="306"/>
    </location>
</feature>
<dbReference type="Proteomes" id="UP000054485">
    <property type="component" value="Unassembled WGS sequence"/>
</dbReference>
<feature type="region of interest" description="Disordered" evidence="2">
    <location>
        <begin position="320"/>
        <end position="409"/>
    </location>
</feature>
<evidence type="ECO:0000313" key="5">
    <source>
        <dbReference type="Proteomes" id="UP000054485"/>
    </source>
</evidence>
<dbReference type="Pfam" id="PF00620">
    <property type="entry name" value="RhoGAP"/>
    <property type="match status" value="1"/>
</dbReference>
<name>A0A0C9ZN80_9AGAM</name>
<dbReference type="SMART" id="SM00324">
    <property type="entry name" value="RhoGAP"/>
    <property type="match status" value="1"/>
</dbReference>
<evidence type="ECO:0000313" key="4">
    <source>
        <dbReference type="EMBL" id="KIK39050.1"/>
    </source>
</evidence>
<keyword evidence="5" id="KW-1185">Reference proteome</keyword>
<proteinExistence type="predicted"/>
<dbReference type="OrthoDB" id="3196451at2759"/>
<keyword evidence="1" id="KW-0343">GTPase activation</keyword>
<dbReference type="PROSITE" id="PS50238">
    <property type="entry name" value="RHOGAP"/>
    <property type="match status" value="1"/>
</dbReference>
<protein>
    <recommendedName>
        <fullName evidence="3">Rho-GAP domain-containing protein</fullName>
    </recommendedName>
</protein>
<sequence length="409" mass="46225">MPSDSPPPTKAGLLKWWTQFTHAQNRKKDSDSTRSVDQEEHPVFQKPLKESLRYASVQISTANANGELYVWGYIPVVVAKCGLYLKENATEVEGTFRVNGSTKRMRDLQAAFETPPRYGKSLDWKNEHFTTHDVASVFRRYLTQMPEPVIPHDMYHDFRDVLGKKPFNHDEVIATYKRLIQRMPRANQYLLLYVLDLLSVFARKSDKNLMTATNLAVIFRPGLISHPNHEMSPGEHALSQRVLEFLIAQQDWFLLDIPPPPRSEPSSSWRPPPRPHHAHTQVPSEEDSDLVVVPSSDDEHMPIAGGWKLVGRERRRISRRRTTLEHTDSLDKTEDVDSGQLSPVLESPTSRPVSQGSGPAAVGVSRSRTLPSNRSSTDDEKHRARVLRKQKRASAQPRHPTASGGHAGG</sequence>
<feature type="compositionally biased region" description="Basic residues" evidence="2">
    <location>
        <begin position="383"/>
        <end position="392"/>
    </location>
</feature>
<feature type="domain" description="Rho-GAP" evidence="3">
    <location>
        <begin position="57"/>
        <end position="254"/>
    </location>
</feature>
<dbReference type="GO" id="GO:0005096">
    <property type="term" value="F:GTPase activator activity"/>
    <property type="evidence" value="ECO:0007669"/>
    <property type="project" value="UniProtKB-KW"/>
</dbReference>
<feature type="compositionally biased region" description="Polar residues" evidence="2">
    <location>
        <begin position="347"/>
        <end position="357"/>
    </location>
</feature>
<reference evidence="5" key="2">
    <citation type="submission" date="2015-01" db="EMBL/GenBank/DDBJ databases">
        <title>Evolutionary Origins and Diversification of the Mycorrhizal Mutualists.</title>
        <authorList>
            <consortium name="DOE Joint Genome Institute"/>
            <consortium name="Mycorrhizal Genomics Consortium"/>
            <person name="Kohler A."/>
            <person name="Kuo A."/>
            <person name="Nagy L.G."/>
            <person name="Floudas D."/>
            <person name="Copeland A."/>
            <person name="Barry K.W."/>
            <person name="Cichocki N."/>
            <person name="Veneault-Fourrey C."/>
            <person name="LaButti K."/>
            <person name="Lindquist E.A."/>
            <person name="Lipzen A."/>
            <person name="Lundell T."/>
            <person name="Morin E."/>
            <person name="Murat C."/>
            <person name="Riley R."/>
            <person name="Ohm R."/>
            <person name="Sun H."/>
            <person name="Tunlid A."/>
            <person name="Henrissat B."/>
            <person name="Grigoriev I.V."/>
            <person name="Hibbett D.S."/>
            <person name="Martin F."/>
        </authorList>
    </citation>
    <scope>NUCLEOTIDE SEQUENCE [LARGE SCALE GENOMIC DNA]</scope>
    <source>
        <strain evidence="5">UH-Slu-Lm8-n1</strain>
    </source>
</reference>
<dbReference type="InterPro" id="IPR008936">
    <property type="entry name" value="Rho_GTPase_activation_prot"/>
</dbReference>
<feature type="compositionally biased region" description="Basic and acidic residues" evidence="2">
    <location>
        <begin position="322"/>
        <end position="335"/>
    </location>
</feature>
<dbReference type="FunCoup" id="A0A0C9ZN80">
    <property type="interactions" value="18"/>
</dbReference>
<dbReference type="Gene3D" id="1.10.555.10">
    <property type="entry name" value="Rho GTPase activation protein"/>
    <property type="match status" value="1"/>
</dbReference>
<dbReference type="AlphaFoldDB" id="A0A0C9ZN80"/>
<feature type="compositionally biased region" description="Polar residues" evidence="2">
    <location>
        <begin position="366"/>
        <end position="375"/>
    </location>
</feature>
<dbReference type="HOGENOM" id="CLU_025218_2_1_1"/>
<dbReference type="STRING" id="930992.A0A0C9ZN80"/>
<organism evidence="4 5">
    <name type="scientific">Suillus luteus UH-Slu-Lm8-n1</name>
    <dbReference type="NCBI Taxonomy" id="930992"/>
    <lineage>
        <taxon>Eukaryota</taxon>
        <taxon>Fungi</taxon>
        <taxon>Dikarya</taxon>
        <taxon>Basidiomycota</taxon>
        <taxon>Agaricomycotina</taxon>
        <taxon>Agaricomycetes</taxon>
        <taxon>Agaricomycetidae</taxon>
        <taxon>Boletales</taxon>
        <taxon>Suillineae</taxon>
        <taxon>Suillaceae</taxon>
        <taxon>Suillus</taxon>
    </lineage>
</organism>
<dbReference type="SUPFAM" id="SSF48350">
    <property type="entry name" value="GTPase activation domain, GAP"/>
    <property type="match status" value="1"/>
</dbReference>
<dbReference type="EMBL" id="KN835361">
    <property type="protein sequence ID" value="KIK39050.1"/>
    <property type="molecule type" value="Genomic_DNA"/>
</dbReference>
<dbReference type="GO" id="GO:0007165">
    <property type="term" value="P:signal transduction"/>
    <property type="evidence" value="ECO:0007669"/>
    <property type="project" value="InterPro"/>
</dbReference>
<dbReference type="InterPro" id="IPR051025">
    <property type="entry name" value="RhoGAP"/>
</dbReference>
<dbReference type="PANTHER" id="PTHR15228:SF25">
    <property type="entry name" value="F-BAR DOMAIN-CONTAINING PROTEIN"/>
    <property type="match status" value="1"/>
</dbReference>
<evidence type="ECO:0000256" key="2">
    <source>
        <dbReference type="SAM" id="MobiDB-lite"/>
    </source>
</evidence>
<reference evidence="4 5" key="1">
    <citation type="submission" date="2014-04" db="EMBL/GenBank/DDBJ databases">
        <authorList>
            <consortium name="DOE Joint Genome Institute"/>
            <person name="Kuo A."/>
            <person name="Ruytinx J."/>
            <person name="Rineau F."/>
            <person name="Colpaert J."/>
            <person name="Kohler A."/>
            <person name="Nagy L.G."/>
            <person name="Floudas D."/>
            <person name="Copeland A."/>
            <person name="Barry K.W."/>
            <person name="Cichocki N."/>
            <person name="Veneault-Fourrey C."/>
            <person name="LaButti K."/>
            <person name="Lindquist E.A."/>
            <person name="Lipzen A."/>
            <person name="Lundell T."/>
            <person name="Morin E."/>
            <person name="Murat C."/>
            <person name="Sun H."/>
            <person name="Tunlid A."/>
            <person name="Henrissat B."/>
            <person name="Grigoriev I.V."/>
            <person name="Hibbett D.S."/>
            <person name="Martin F."/>
            <person name="Nordberg H.P."/>
            <person name="Cantor M.N."/>
            <person name="Hua S.X."/>
        </authorList>
    </citation>
    <scope>NUCLEOTIDE SEQUENCE [LARGE SCALE GENOMIC DNA]</scope>
    <source>
        <strain evidence="4 5">UH-Slu-Lm8-n1</strain>
    </source>
</reference>
<gene>
    <name evidence="4" type="ORF">CY34DRAFT_808721</name>
</gene>
<accession>A0A0C9ZN80</accession>
<evidence type="ECO:0000256" key="1">
    <source>
        <dbReference type="ARBA" id="ARBA00022468"/>
    </source>
</evidence>
<dbReference type="PANTHER" id="PTHR15228">
    <property type="entry name" value="SPERMATHECAL PHYSIOLOGY VARIANT"/>
    <property type="match status" value="1"/>
</dbReference>
<dbReference type="GO" id="GO:0005938">
    <property type="term" value="C:cell cortex"/>
    <property type="evidence" value="ECO:0007669"/>
    <property type="project" value="TreeGrafter"/>
</dbReference>
<evidence type="ECO:0000259" key="3">
    <source>
        <dbReference type="PROSITE" id="PS50238"/>
    </source>
</evidence>
<dbReference type="InterPro" id="IPR000198">
    <property type="entry name" value="RhoGAP_dom"/>
</dbReference>
<dbReference type="GO" id="GO:0060237">
    <property type="term" value="P:regulation of fungal-type cell wall organization"/>
    <property type="evidence" value="ECO:0007669"/>
    <property type="project" value="TreeGrafter"/>
</dbReference>